<name>A0A4R1N2Q2_9FIRM</name>
<dbReference type="InterPro" id="IPR002937">
    <property type="entry name" value="Amino_oxidase"/>
</dbReference>
<accession>A0A4R1N2Q2</accession>
<evidence type="ECO:0000256" key="3">
    <source>
        <dbReference type="ARBA" id="ARBA00023002"/>
    </source>
</evidence>
<dbReference type="PANTHER" id="PTHR43734">
    <property type="entry name" value="PHYTOENE DESATURASE"/>
    <property type="match status" value="1"/>
</dbReference>
<evidence type="ECO:0000256" key="4">
    <source>
        <dbReference type="ARBA" id="ARBA00038322"/>
    </source>
</evidence>
<dbReference type="Pfam" id="PF01593">
    <property type="entry name" value="Amino_oxidase"/>
    <property type="match status" value="1"/>
</dbReference>
<dbReference type="EMBL" id="SMGQ01000011">
    <property type="protein sequence ID" value="TCK98284.1"/>
    <property type="molecule type" value="Genomic_DNA"/>
</dbReference>
<comment type="pathway">
    <text evidence="1 5">Carotenoid biosynthesis.</text>
</comment>
<reference evidence="7 8" key="1">
    <citation type="submission" date="2019-03" db="EMBL/GenBank/DDBJ databases">
        <title>Genomic Encyclopedia of Type Strains, Phase IV (KMG-IV): sequencing the most valuable type-strain genomes for metagenomic binning, comparative biology and taxonomic classification.</title>
        <authorList>
            <person name="Goeker M."/>
        </authorList>
    </citation>
    <scope>NUCLEOTIDE SEQUENCE [LARGE SCALE GENOMIC DNA]</scope>
    <source>
        <strain evidence="7 8">DSM 24176</strain>
    </source>
</reference>
<evidence type="ECO:0000256" key="2">
    <source>
        <dbReference type="ARBA" id="ARBA00022746"/>
    </source>
</evidence>
<gene>
    <name evidence="7" type="ORF">EDC19_0704</name>
</gene>
<dbReference type="RefSeq" id="WP_132280577.1">
    <property type="nucleotide sequence ID" value="NZ_SMGQ01000011.1"/>
</dbReference>
<dbReference type="SUPFAM" id="SSF51905">
    <property type="entry name" value="FAD/NAD(P)-binding domain"/>
    <property type="match status" value="1"/>
</dbReference>
<dbReference type="InterPro" id="IPR014105">
    <property type="entry name" value="Carotenoid/retinoid_OxRdtase"/>
</dbReference>
<keyword evidence="3 5" id="KW-0560">Oxidoreductase</keyword>
<proteinExistence type="inferred from homology"/>
<dbReference type="Gene3D" id="3.50.50.60">
    <property type="entry name" value="FAD/NAD(P)-binding domain"/>
    <property type="match status" value="2"/>
</dbReference>
<dbReference type="AlphaFoldDB" id="A0A4R1N2Q2"/>
<feature type="domain" description="Amine oxidase" evidence="6">
    <location>
        <begin position="13"/>
        <end position="492"/>
    </location>
</feature>
<comment type="similarity">
    <text evidence="4">Belongs to the carotenoid/retinoid oxidoreductase family. CrtN subfamily.</text>
</comment>
<dbReference type="NCBIfam" id="TIGR02734">
    <property type="entry name" value="crtI_fam"/>
    <property type="match status" value="1"/>
</dbReference>
<dbReference type="GO" id="GO:0016491">
    <property type="term" value="F:oxidoreductase activity"/>
    <property type="evidence" value="ECO:0007669"/>
    <property type="project" value="UniProtKB-KW"/>
</dbReference>
<organism evidence="7 8">
    <name type="scientific">Natranaerovirga hydrolytica</name>
    <dbReference type="NCBI Taxonomy" id="680378"/>
    <lineage>
        <taxon>Bacteria</taxon>
        <taxon>Bacillati</taxon>
        <taxon>Bacillota</taxon>
        <taxon>Clostridia</taxon>
        <taxon>Lachnospirales</taxon>
        <taxon>Natranaerovirgaceae</taxon>
        <taxon>Natranaerovirga</taxon>
    </lineage>
</organism>
<evidence type="ECO:0000313" key="7">
    <source>
        <dbReference type="EMBL" id="TCK98284.1"/>
    </source>
</evidence>
<keyword evidence="2 5" id="KW-0125">Carotenoid biosynthesis</keyword>
<evidence type="ECO:0000256" key="1">
    <source>
        <dbReference type="ARBA" id="ARBA00004829"/>
    </source>
</evidence>
<dbReference type="Proteomes" id="UP000294545">
    <property type="component" value="Unassembled WGS sequence"/>
</dbReference>
<sequence>MKKKVIVVGAGVGGLSTAIRLLCKGYDVEIIEKEPIAGGKMHQIEGKGFKFDVGPTIIMMPHLYKEVFELAGKNPDDYIPMKQLDPIYTLNFPDGDRHVMSTDLYKLTTLLESVSEEDTLGYYEYLADTYKRYLVAKDQFIEKSFRKKRDFYNPNSMVGAMKLKTFNSAYQSISKFVKDDKLRKALAFQTLYIGISPYNGPSIYTIIPMIELLYGVWYMEGGMYTMTKGLEKLFKELGGTIQYNIEVDEILVKDKKAYGVRANAQTYESDHVVCNADFPYAMKHLIKEQSVKGKYTDKKIDNMEYSCSCFMMYLGLDKKYPDLSVHNIMFAKNFDKNIHDIFEAYKFPEDPSFYLYSPSRIDATVAPEGKENLYVLVPVPELSKKSIKWNDETIQRYREKLLNRISEIEGLEDIKENIVFEEIFTPNDFKDRFNAYNGATFGLKPTLLQSNYFRPHNKYDYCDNLYFTGSSVHPGAGVPIVLTSSKLVVEEIEKDNG</sequence>
<comment type="caution">
    <text evidence="7">The sequence shown here is derived from an EMBL/GenBank/DDBJ whole genome shotgun (WGS) entry which is preliminary data.</text>
</comment>
<protein>
    <submittedName>
        <fullName evidence="7">Phytoene desaturase</fullName>
    </submittedName>
</protein>
<evidence type="ECO:0000313" key="8">
    <source>
        <dbReference type="Proteomes" id="UP000294545"/>
    </source>
</evidence>
<evidence type="ECO:0000259" key="6">
    <source>
        <dbReference type="Pfam" id="PF01593"/>
    </source>
</evidence>
<dbReference type="GO" id="GO:0016117">
    <property type="term" value="P:carotenoid biosynthetic process"/>
    <property type="evidence" value="ECO:0007669"/>
    <property type="project" value="UniProtKB-KW"/>
</dbReference>
<keyword evidence="8" id="KW-1185">Reference proteome</keyword>
<evidence type="ECO:0000256" key="5">
    <source>
        <dbReference type="RuleBase" id="RU362075"/>
    </source>
</evidence>
<dbReference type="InterPro" id="IPR036188">
    <property type="entry name" value="FAD/NAD-bd_sf"/>
</dbReference>
<dbReference type="PANTHER" id="PTHR43734:SF1">
    <property type="entry name" value="PHYTOENE DESATURASE"/>
    <property type="match status" value="1"/>
</dbReference>
<dbReference type="OrthoDB" id="9814556at2"/>